<dbReference type="GeneID" id="92755441"/>
<organism evidence="1 2">
    <name type="scientific">Dickeya solani D s0432-1</name>
    <dbReference type="NCBI Taxonomy" id="1231725"/>
    <lineage>
        <taxon>Bacteria</taxon>
        <taxon>Pseudomonadati</taxon>
        <taxon>Pseudomonadota</taxon>
        <taxon>Gammaproteobacteria</taxon>
        <taxon>Enterobacterales</taxon>
        <taxon>Pectobacteriaceae</taxon>
        <taxon>Dickeya</taxon>
    </lineage>
</organism>
<evidence type="ECO:0008006" key="3">
    <source>
        <dbReference type="Google" id="ProtNLM"/>
    </source>
</evidence>
<dbReference type="RefSeq" id="WP_022634572.1">
    <property type="nucleotide sequence ID" value="NZ_AMWE01000004.1"/>
</dbReference>
<evidence type="ECO:0000313" key="1">
    <source>
        <dbReference type="EMBL" id="ERO56635.1"/>
    </source>
</evidence>
<proteinExistence type="predicted"/>
<evidence type="ECO:0000313" key="2">
    <source>
        <dbReference type="Proteomes" id="UP000017142"/>
    </source>
</evidence>
<reference evidence="2" key="1">
    <citation type="journal article" date="2013" name="Diversity">
        <title>Genome Sequence of Dickeya solani, a New soft Rot Pathogen of Potato, Suggests its Emergence May Be Related to a Novel Combination of Non-Ribosomal Peptide/Polyketide Synthetase Clusters.</title>
        <authorList>
            <person name="Garlant L."/>
            <person name="Koskinen P."/>
            <person name="Rouhiainen L."/>
            <person name="Laine P."/>
            <person name="Paulin L."/>
            <person name="Auvinen P."/>
            <person name="Holm L."/>
            <person name="Pirhonen M."/>
        </authorList>
    </citation>
    <scope>NUCLEOTIDE SEQUENCE [LARGE SCALE GENOMIC DNA]</scope>
    <source>
        <strain evidence="2">D s0432-1</strain>
    </source>
</reference>
<gene>
    <name evidence="1" type="ORF">A544_3200</name>
</gene>
<sequence length="79" mass="8595">MCTTMIITRGATADGSAMVTHSDDDELADQRFIHVPAQHPAWVAQRVPDGTVLTALRGCRAAPHIADYFFSVHQAVLFS</sequence>
<dbReference type="EMBL" id="AMWE01000004">
    <property type="protein sequence ID" value="ERO56635.1"/>
    <property type="molecule type" value="Genomic_DNA"/>
</dbReference>
<name>A0AAV3K822_9GAMM</name>
<dbReference type="AlphaFoldDB" id="A0AAV3K822"/>
<comment type="caution">
    <text evidence="1">The sequence shown here is derived from an EMBL/GenBank/DDBJ whole genome shotgun (WGS) entry which is preliminary data.</text>
</comment>
<dbReference type="Proteomes" id="UP000017142">
    <property type="component" value="Unassembled WGS sequence"/>
</dbReference>
<protein>
    <recommendedName>
        <fullName evidence="3">Dipeptidase</fullName>
    </recommendedName>
</protein>
<accession>A0AAV3K822</accession>